<feature type="chain" id="PRO_5012323605" evidence="2">
    <location>
        <begin position="21"/>
        <end position="512"/>
    </location>
</feature>
<dbReference type="RefSeq" id="WP_079555862.1">
    <property type="nucleotide sequence ID" value="NZ_CP021904.1"/>
</dbReference>
<evidence type="ECO:0000313" key="5">
    <source>
        <dbReference type="Proteomes" id="UP000191055"/>
    </source>
</evidence>
<evidence type="ECO:0000313" key="4">
    <source>
        <dbReference type="EMBL" id="SKB29432.1"/>
    </source>
</evidence>
<keyword evidence="2" id="KW-0732">Signal</keyword>
<protein>
    <submittedName>
        <fullName evidence="4">Membrane-bound lytic murein transglycosylase D</fullName>
    </submittedName>
</protein>
<evidence type="ECO:0000256" key="2">
    <source>
        <dbReference type="SAM" id="SignalP"/>
    </source>
</evidence>
<reference evidence="5" key="1">
    <citation type="submission" date="2017-02" db="EMBL/GenBank/DDBJ databases">
        <authorList>
            <person name="Varghese N."/>
            <person name="Submissions S."/>
        </authorList>
    </citation>
    <scope>NUCLEOTIDE SEQUENCE [LARGE SCALE GENOMIC DNA]</scope>
    <source>
        <strain evidence="5">DSM 24412</strain>
    </source>
</reference>
<dbReference type="Proteomes" id="UP000191055">
    <property type="component" value="Unassembled WGS sequence"/>
</dbReference>
<organism evidence="4 5">
    <name type="scientific">Alkalitalea saponilacus</name>
    <dbReference type="NCBI Taxonomy" id="889453"/>
    <lineage>
        <taxon>Bacteria</taxon>
        <taxon>Pseudomonadati</taxon>
        <taxon>Bacteroidota</taxon>
        <taxon>Bacteroidia</taxon>
        <taxon>Marinilabiliales</taxon>
        <taxon>Marinilabiliaceae</taxon>
        <taxon>Alkalitalea</taxon>
    </lineage>
</organism>
<dbReference type="EMBL" id="FUYV01000001">
    <property type="protein sequence ID" value="SKB29432.1"/>
    <property type="molecule type" value="Genomic_DNA"/>
</dbReference>
<dbReference type="PROSITE" id="PS00922">
    <property type="entry name" value="TRANSGLYCOSYLASE"/>
    <property type="match status" value="1"/>
</dbReference>
<dbReference type="InterPro" id="IPR023346">
    <property type="entry name" value="Lysozyme-like_dom_sf"/>
</dbReference>
<accession>A0A1T5A359</accession>
<dbReference type="InterPro" id="IPR036779">
    <property type="entry name" value="LysM_dom_sf"/>
</dbReference>
<dbReference type="SMART" id="SM00257">
    <property type="entry name" value="LysM"/>
    <property type="match status" value="2"/>
</dbReference>
<evidence type="ECO:0000259" key="3">
    <source>
        <dbReference type="PROSITE" id="PS51782"/>
    </source>
</evidence>
<evidence type="ECO:0000256" key="1">
    <source>
        <dbReference type="ARBA" id="ARBA00007734"/>
    </source>
</evidence>
<dbReference type="GO" id="GO:0008933">
    <property type="term" value="F:peptidoglycan lytic transglycosylase activity"/>
    <property type="evidence" value="ECO:0007669"/>
    <property type="project" value="InterPro"/>
</dbReference>
<dbReference type="InterPro" id="IPR000189">
    <property type="entry name" value="Transglyc_AS"/>
</dbReference>
<dbReference type="Gene3D" id="3.10.350.10">
    <property type="entry name" value="LysM domain"/>
    <property type="match status" value="2"/>
</dbReference>
<comment type="similarity">
    <text evidence="1">Belongs to the transglycosylase Slt family.</text>
</comment>
<sequence length="512" mass="57997">MKTYILIMLFTLGMTAGVYASTSSSNVKTTDAEREAFVTSLDSMVNLWHVRSASSLDMVLDTIIKSREMLVDEIPDSVYIQRLADINSPIYYPFNSQVKAYIQLYTQRRRTQMENMLGLSEHYFPIFEAALDARNLPLELKYLPVVESALNPRALSRAGASGIWQFMYHTGKHYGLNVNSYIDERRDPVKASEAAADFLSDLYDIYGDWHLVLAAYNCGPGNVNRAIRRSGGQRDFWAIYYRLPRETRGYVPAFIAATYAFKYAEEHNLHARPVHFPVATDTVMISQPLHFEQISEMTNIPIEFIRELNPQYRRDVIPAQNALYPLRLAFDQTTMFASIEDTIYAHRREDFFPNNQLVIAPSSATHSVVAPAGTVPIEYTVKSGDVVGLIAEWFNVRASDLRYWNNINRNIIRVGQRLTIYVPASRADHFRAIAARHMGQPVQAAAATPATATASAGDDANYVWYTVRSGDNLWTIARQYPGVSNEDIMRLNNITDAGRIRPGQRLRIKPAI</sequence>
<proteinExistence type="inferred from homology"/>
<dbReference type="KEGG" id="asx:CDL62_06870"/>
<dbReference type="CDD" id="cd16894">
    <property type="entry name" value="MltD-like"/>
    <property type="match status" value="1"/>
</dbReference>
<dbReference type="AlphaFoldDB" id="A0A1T5A359"/>
<dbReference type="Gene3D" id="1.10.530.10">
    <property type="match status" value="1"/>
</dbReference>
<feature type="domain" description="LysM" evidence="3">
    <location>
        <begin position="463"/>
        <end position="508"/>
    </location>
</feature>
<dbReference type="InterPro" id="IPR008258">
    <property type="entry name" value="Transglycosylase_SLT_dom_1"/>
</dbReference>
<dbReference type="STRING" id="889453.SAMN03080601_00063"/>
<dbReference type="OrthoDB" id="9815002at2"/>
<dbReference type="SUPFAM" id="SSF54106">
    <property type="entry name" value="LysM domain"/>
    <property type="match status" value="2"/>
</dbReference>
<dbReference type="PANTHER" id="PTHR37423:SF2">
    <property type="entry name" value="MEMBRANE-BOUND LYTIC MUREIN TRANSGLYCOSYLASE C"/>
    <property type="match status" value="1"/>
</dbReference>
<dbReference type="PANTHER" id="PTHR37423">
    <property type="entry name" value="SOLUBLE LYTIC MUREIN TRANSGLYCOSYLASE-RELATED"/>
    <property type="match status" value="1"/>
</dbReference>
<dbReference type="SUPFAM" id="SSF53955">
    <property type="entry name" value="Lysozyme-like"/>
    <property type="match status" value="1"/>
</dbReference>
<dbReference type="InterPro" id="IPR018392">
    <property type="entry name" value="LysM"/>
</dbReference>
<dbReference type="PROSITE" id="PS51782">
    <property type="entry name" value="LYSM"/>
    <property type="match status" value="2"/>
</dbReference>
<keyword evidence="5" id="KW-1185">Reference proteome</keyword>
<dbReference type="Pfam" id="PF01476">
    <property type="entry name" value="LysM"/>
    <property type="match status" value="2"/>
</dbReference>
<dbReference type="GO" id="GO:0000270">
    <property type="term" value="P:peptidoglycan metabolic process"/>
    <property type="evidence" value="ECO:0007669"/>
    <property type="project" value="InterPro"/>
</dbReference>
<feature type="domain" description="LysM" evidence="3">
    <location>
        <begin position="377"/>
        <end position="420"/>
    </location>
</feature>
<dbReference type="Pfam" id="PF01464">
    <property type="entry name" value="SLT"/>
    <property type="match status" value="1"/>
</dbReference>
<name>A0A1T5A359_9BACT</name>
<feature type="signal peptide" evidence="2">
    <location>
        <begin position="1"/>
        <end position="20"/>
    </location>
</feature>
<gene>
    <name evidence="4" type="ORF">SAMN03080601_00063</name>
</gene>
<dbReference type="CDD" id="cd00118">
    <property type="entry name" value="LysM"/>
    <property type="match status" value="2"/>
</dbReference>
<dbReference type="GO" id="GO:0016020">
    <property type="term" value="C:membrane"/>
    <property type="evidence" value="ECO:0007669"/>
    <property type="project" value="InterPro"/>
</dbReference>